<name>A0A317KZI6_9BACI</name>
<dbReference type="EMBL" id="QGTD01000008">
    <property type="protein sequence ID" value="PWU68951.1"/>
    <property type="molecule type" value="Genomic_DNA"/>
</dbReference>
<evidence type="ECO:0000313" key="3">
    <source>
        <dbReference type="EMBL" id="PWU68951.1"/>
    </source>
</evidence>
<comment type="caution">
    <text evidence="3">The sequence shown here is derived from an EMBL/GenBank/DDBJ whole genome shotgun (WGS) entry which is preliminary data.</text>
</comment>
<organism evidence="3 4">
    <name type="scientific">Gracilibacillus dipsosauri</name>
    <dbReference type="NCBI Taxonomy" id="178340"/>
    <lineage>
        <taxon>Bacteria</taxon>
        <taxon>Bacillati</taxon>
        <taxon>Bacillota</taxon>
        <taxon>Bacilli</taxon>
        <taxon>Bacillales</taxon>
        <taxon>Bacillaceae</taxon>
        <taxon>Gracilibacillus</taxon>
    </lineage>
</organism>
<reference evidence="3 4" key="1">
    <citation type="submission" date="2018-05" db="EMBL/GenBank/DDBJ databases">
        <title>Genomic analysis of Gracilibacillus dipsosauri DD1 reveals novel features of a salt-tolerant amylase.</title>
        <authorList>
            <person name="Deutch C.E."/>
            <person name="Yang S."/>
        </authorList>
    </citation>
    <scope>NUCLEOTIDE SEQUENCE [LARGE SCALE GENOMIC DNA]</scope>
    <source>
        <strain evidence="3 4">DD1</strain>
    </source>
</reference>
<gene>
    <name evidence="3" type="ORF">DLJ74_11095</name>
</gene>
<keyword evidence="2" id="KW-0175">Coiled coil</keyword>
<comment type="similarity">
    <text evidence="1">Belongs to the UPF0749 family.</text>
</comment>
<dbReference type="AlphaFoldDB" id="A0A317KZI6"/>
<protein>
    <submittedName>
        <fullName evidence="3">DUF881 domain-containing protein</fullName>
    </submittedName>
</protein>
<sequence length="228" mass="25986">MKSRKLIFAFVFFVLGFLLTFSYQYTKSKNEVTQLSEKDWEQDYYYRQQLIELEDKNKQLRNELANIRQEIQTQEQELANEADVLKDLVDQKLNLQKLVGELSVSGDGVAVTLSDSSYIPEEEHANQYIVHDRHIHQVVNELYSAGAKAIAINGQRIYRHSSISCVGPVISIDGNNFPAPFVITAIGDQHTLEVSLNLQNGVVDNLVQDNVEVKLEKKSNIEMLARET</sequence>
<dbReference type="PANTHER" id="PTHR37313">
    <property type="entry name" value="UPF0749 PROTEIN RV1825"/>
    <property type="match status" value="1"/>
</dbReference>
<feature type="coiled-coil region" evidence="2">
    <location>
        <begin position="50"/>
        <end position="91"/>
    </location>
</feature>
<dbReference type="Pfam" id="PF05949">
    <property type="entry name" value="DUF881"/>
    <property type="match status" value="1"/>
</dbReference>
<evidence type="ECO:0000313" key="4">
    <source>
        <dbReference type="Proteomes" id="UP000245624"/>
    </source>
</evidence>
<dbReference type="Proteomes" id="UP000245624">
    <property type="component" value="Unassembled WGS sequence"/>
</dbReference>
<evidence type="ECO:0000256" key="1">
    <source>
        <dbReference type="ARBA" id="ARBA00009108"/>
    </source>
</evidence>
<dbReference type="RefSeq" id="WP_054787604.1">
    <property type="nucleotide sequence ID" value="NZ_JAJUIE010000001.1"/>
</dbReference>
<dbReference type="PANTHER" id="PTHR37313:SF2">
    <property type="entry name" value="UPF0749 PROTEIN YLXX"/>
    <property type="match status" value="1"/>
</dbReference>
<dbReference type="OrthoDB" id="9776196at2"/>
<proteinExistence type="inferred from homology"/>
<dbReference type="Gene3D" id="3.30.70.1880">
    <property type="entry name" value="Protein of unknown function DUF881"/>
    <property type="match status" value="1"/>
</dbReference>
<dbReference type="InterPro" id="IPR010273">
    <property type="entry name" value="DUF881"/>
</dbReference>
<evidence type="ECO:0000256" key="2">
    <source>
        <dbReference type="SAM" id="Coils"/>
    </source>
</evidence>
<accession>A0A317KZI6</accession>
<keyword evidence="4" id="KW-1185">Reference proteome</keyword>